<gene>
    <name evidence="4" type="ORF">GCM10017600_76360</name>
</gene>
<evidence type="ECO:0000256" key="2">
    <source>
        <dbReference type="PROSITE-ProRule" id="PRU00335"/>
    </source>
</evidence>
<proteinExistence type="predicted"/>
<comment type="caution">
    <text evidence="4">The sequence shown here is derived from an EMBL/GenBank/DDBJ whole genome shotgun (WGS) entry which is preliminary data.</text>
</comment>
<accession>A0A9W6IAX5</accession>
<evidence type="ECO:0000313" key="4">
    <source>
        <dbReference type="EMBL" id="GLK14224.1"/>
    </source>
</evidence>
<keyword evidence="5" id="KW-1185">Reference proteome</keyword>
<evidence type="ECO:0000313" key="5">
    <source>
        <dbReference type="Proteomes" id="UP001143474"/>
    </source>
</evidence>
<dbReference type="PRINTS" id="PR00455">
    <property type="entry name" value="HTHTETR"/>
</dbReference>
<reference evidence="4" key="2">
    <citation type="submission" date="2023-01" db="EMBL/GenBank/DDBJ databases">
        <authorList>
            <person name="Sun Q."/>
            <person name="Evtushenko L."/>
        </authorList>
    </citation>
    <scope>NUCLEOTIDE SEQUENCE</scope>
    <source>
        <strain evidence="4">VKM Ac-2007</strain>
    </source>
</reference>
<feature type="DNA-binding region" description="H-T-H motif" evidence="2">
    <location>
        <begin position="29"/>
        <end position="48"/>
    </location>
</feature>
<reference evidence="4" key="1">
    <citation type="journal article" date="2014" name="Int. J. Syst. Evol. Microbiol.">
        <title>Complete genome sequence of Corynebacterium casei LMG S-19264T (=DSM 44701T), isolated from a smear-ripened cheese.</title>
        <authorList>
            <consortium name="US DOE Joint Genome Institute (JGI-PGF)"/>
            <person name="Walter F."/>
            <person name="Albersmeier A."/>
            <person name="Kalinowski J."/>
            <person name="Ruckert C."/>
        </authorList>
    </citation>
    <scope>NUCLEOTIDE SEQUENCE</scope>
    <source>
        <strain evidence="4">VKM Ac-2007</strain>
    </source>
</reference>
<dbReference type="Pfam" id="PF00440">
    <property type="entry name" value="TetR_N"/>
    <property type="match status" value="1"/>
</dbReference>
<dbReference type="PANTHER" id="PTHR43479:SF11">
    <property type="entry name" value="ACREF_ENVCD OPERON REPRESSOR-RELATED"/>
    <property type="match status" value="1"/>
</dbReference>
<protein>
    <submittedName>
        <fullName evidence="4">TetR family transcriptional regulator</fullName>
    </submittedName>
</protein>
<evidence type="ECO:0000256" key="1">
    <source>
        <dbReference type="ARBA" id="ARBA00023125"/>
    </source>
</evidence>
<dbReference type="GO" id="GO:0003677">
    <property type="term" value="F:DNA binding"/>
    <property type="evidence" value="ECO:0007669"/>
    <property type="project" value="UniProtKB-UniRule"/>
</dbReference>
<dbReference type="Gene3D" id="1.10.357.10">
    <property type="entry name" value="Tetracycline Repressor, domain 2"/>
    <property type="match status" value="1"/>
</dbReference>
<keyword evidence="1 2" id="KW-0238">DNA-binding</keyword>
<dbReference type="InterPro" id="IPR009057">
    <property type="entry name" value="Homeodomain-like_sf"/>
</dbReference>
<dbReference type="InterPro" id="IPR050624">
    <property type="entry name" value="HTH-type_Tx_Regulator"/>
</dbReference>
<organism evidence="4 5">
    <name type="scientific">Streptosporangium carneum</name>
    <dbReference type="NCBI Taxonomy" id="47481"/>
    <lineage>
        <taxon>Bacteria</taxon>
        <taxon>Bacillati</taxon>
        <taxon>Actinomycetota</taxon>
        <taxon>Actinomycetes</taxon>
        <taxon>Streptosporangiales</taxon>
        <taxon>Streptosporangiaceae</taxon>
        <taxon>Streptosporangium</taxon>
    </lineage>
</organism>
<dbReference type="PROSITE" id="PS50977">
    <property type="entry name" value="HTH_TETR_2"/>
    <property type="match status" value="1"/>
</dbReference>
<dbReference type="InterPro" id="IPR023772">
    <property type="entry name" value="DNA-bd_HTH_TetR-type_CS"/>
</dbReference>
<dbReference type="SUPFAM" id="SSF46689">
    <property type="entry name" value="Homeodomain-like"/>
    <property type="match status" value="1"/>
</dbReference>
<dbReference type="AlphaFoldDB" id="A0A9W6IAX5"/>
<dbReference type="Proteomes" id="UP001143474">
    <property type="component" value="Unassembled WGS sequence"/>
</dbReference>
<sequence>MNARRSDTRERIQQVALELFAERGYEKTSLREVAERLQITRPALYYHFKAKEDILNGVIEDLNRSIDELAGWAAAQPRTDAARRAILDRISALLQGQWRPLVRFAQVNQAVMSELPAGEEMRHRMMKIVSVLARPEDELIRQFEAKLAVIALIMGSASFLLGPDVSDEEQAATALAVAVKLASGR</sequence>
<dbReference type="PROSITE" id="PS01081">
    <property type="entry name" value="HTH_TETR_1"/>
    <property type="match status" value="1"/>
</dbReference>
<evidence type="ECO:0000259" key="3">
    <source>
        <dbReference type="PROSITE" id="PS50977"/>
    </source>
</evidence>
<dbReference type="EMBL" id="BSEV01000030">
    <property type="protein sequence ID" value="GLK14224.1"/>
    <property type="molecule type" value="Genomic_DNA"/>
</dbReference>
<feature type="domain" description="HTH tetR-type" evidence="3">
    <location>
        <begin position="6"/>
        <end position="66"/>
    </location>
</feature>
<dbReference type="RefSeq" id="WP_271222471.1">
    <property type="nucleotide sequence ID" value="NZ_BAAAVD010000013.1"/>
</dbReference>
<dbReference type="InterPro" id="IPR001647">
    <property type="entry name" value="HTH_TetR"/>
</dbReference>
<dbReference type="PANTHER" id="PTHR43479">
    <property type="entry name" value="ACREF/ENVCD OPERON REPRESSOR-RELATED"/>
    <property type="match status" value="1"/>
</dbReference>
<name>A0A9W6IAX5_9ACTN</name>